<accession>A0ACC5YTI0</accession>
<name>A0ACC5YTI0_9TELE</name>
<comment type="caution">
    <text evidence="1">The sequence shown here is derived from an EMBL/GenBank/DDBJ whole genome shotgun (WGS) entry which is preliminary data.</text>
</comment>
<sequence length="3755" mass="416194">MSRKALGSRLSSAHKLHRNWNDWQPRSDSTSVSQEGVKCSVSRDHGSAAVYEPPHSEQPGTPTPPPHHDAYTAHGSLEEAGVYDADGGHGENTFGWKSLGQELRINDVTADLPSFQHGHRALAAKDMRKSQGGSDSTSVSQEGVKCSVSRDHGSAAVYEPPHSEQPGTPTPPPHHDAYTAHGSLEEAGVYDADGGHGENTFGWKSLGQELRINDVTADLPSFQHGHRALAAKDMRKSQDRPQAHSDESRLANLLRRVSREDDRDRRLATLKQMRELIVHSENKVVLVKQLDTILSTLNDILNESSKLLHELRQEAACCLGLLCAALSYEAEKVFKWMFVKFSSCSKDEVKLLYLVAVYKALETAGEKKAFSPVMQLVMSSLQSILENLDTPELLCQSVKCILLVARCYPHIFSTNFRDTVDILVGWHIDHTQKQSLTLQVSGWLQSLEQFWVADLAFSTTLLGQFLEDMEAYAEDLSHVVSGEAVDEDVPPPAVSLPKLAALLRVFSTVVRSIGERFNPIRGPPITEAYVTDVLNRVLACITTAKQVFFSEAVLTAGNECVCVLLPSMDSSSQLTGAVISYGLDQLESCQSCSAEYSMGVLNLLTLTVEQINTKLPATFVEKLLGPDSQLLELRFHREREVMVAALSVYQAVLSLKNIPILEAAYKLVLGEMGCAVNSLLAPLGLPPACPNIQHAAFGQLQLRPDRAEFILIFNLSTLTTIGNTKNSLIGMWALSPTVFALLSQNLVLVHNELAVYYPAVQYSVLYTLYSHCTRHDHFISSSLSSSSPSLFDGAVISTVTTATKKHFSTLLSLLGMLLSKEHLNSEARKLLLAWSQEVCLMMKKSETYSPLFSLPSFHRFCKGLLANALNEDSTVCLQTCSSLQVLSSSLPMELLQRCVDVCRVQLVHSTVRVRQAFGKLLRSIPLHVALSSNRSSSEIDEISLAIRRHMSKAPSNTFHPQDFSDLISFILYGTVHRGGKEPWLERLYHSCQRSEKRECAVVPRSLLKTEAVLWQWAVWEAAQFTVLSKLRTPLGRAQDTFQTIEGMIRSLAAHSLNSEQELSQWSGGESDEGHHTNQLRLALLLQFLENLEKLMYNAYEGCANALTAPPKGIRTFFYTNRQTCQDWLTRIRLALMRVGLMSGQPAVTIRHGFDLLTEIKNSSAQGPEMEVPITMLVEALCELRCPEAIQGLAAWSLAHVGKSVAWVGSVALQAEGKFEKAALEYQEQLCAVTGVDCSIKGFDRSLLKLANSPTGNSSSPKHTGNGDIKKTVLLKSSECSSEVLNFLANKACECYVALSDWASVQEWQASMMALKKNSSSSATVNLKTDFNYVKALSRFEDGDFPECRAQLELLPGEDYGILNSSTKDKLDLKRLLPAVLSPDPSELQKAIEVQLLRSAVGAITSANHEQDQKVLPSSDTLVKYLKQTGRIALGPLRLSTLTLCDSLPTLGTLQLHCASSLETSLCSQHPSEECLIPLFSDALSTCKQQDVEPWLHALRYSTFQRQLFLKLRGSSGPVDSHLVELCLTAVKFARKQGNIALATRLLAQCSKPSADDPEAPDLVQSFRQLSLEGAVAEKWGPELKIERAKVLFTAGQSVAAMEMLSSCALSYCHSGKCERAACRSILTLCKWLLADWKDLTPQLKQAVKRNSSGPPSALSKNIAALLELPVEEQGILRITTETTVSVGVGEADFVLGQLYQLSASQAPEVAKSWAALASWAYRWGRKVVDNASQGEGVPLLPGEKKEIEELLPSATSDEDKETIFSILGQAMCRPAGIQDEDMALQNEEDDEDDMVDVIWRQLLSSCPWLAEVEDGVTEGLIRVWRMVVDRIFSLYRVSCRAYFTFLKLNAGQTPIDEDDPKLLLHPQGSKQSSDDVIVMATLRLLRLLVKHAGELREGLELGLASTPTAPWRGIIPQLFSRLNHPEAYIRQSICSLLCRVAHDSPHLVLYPAIVGSISLGGEAQTAGTKLPSALPTLLGNMPGEALCVGESEAGSPPASQDSVRGDELGLCSIEDQAMMQDCYSKIVDTLSAANPTMVQQVQMLVGELRRVTVLWDELWLGVLQQQHMHVLRRIQQLEDEVKRVQNNNTLRKEEKVAIMREKHSALMRPVVFALDHVRSITAAAAETPHETWFQETYGDAIHNALERLRNPQNPANPANSWVPFKQIMLSLQQRAQKRASYLLRLEEISPRLGSMTHTEMALPGEVSATDAVTIHNVGNTITILPTKTKPKKLYFLGSDGKNYPYLFKGLEDLHLDERIMQFLSIVNTMFTKVNQQESPRFHARHYSVTPLGTRSGLIQWVDGATPLFGLYKRWQQREAVLQAQKAQDSFQQPQNLPLVPRPSELYYSKIGPALKAVGLSLDVSRRDWPLSVMRDVLRELMEATPPNLLAKELWCSCTTPSEWWRVTQSYARSTAVMSMVGYIIGLGDRHLDNVLIDMTTGEVVHIDYNVCFEKGKSLRVPEKVPFRMTHNIETALGVTGVEGIFRLSCEQVIQMMRRGRETLLTLLEAFVYDPLVDWTAGGEVGFAGAVYGGGGQQAENKQSKREMERDITRSLFSSRVAEIKVNWFKNRDEMQAVLPQVEMAVEEYLSLQEQLAQVDKAQGKLLEEMEFLEGADSRVDHPIHTLEHRYSEHTQLQSRQRTVQDAIQSKLSDLDQWISQYQAAFGSLEATQLASLLQEISSPIDLGPPSYVPATAFLQNAGQAHLISQCEALEAEVSALLQQRRSMLRACLEHLHSYATVALLYPRAVLHRHRVYTWKQWMEELVCDMTVEHCQAVYHHYEMQFAPQPPAATCQFLSSVEMALQHHAAETNTRLLRQVERLKAEGASVPVCEEQLQEIERCIKVFLHEDAELASFSLAGIIISALCTLTRRNLVMEGAAASAGEQLVELTSRDGAWFLEELCSMSGNVTCLVQLLKECQLQSHDLDVLSPEDTSQAVYLANGVYTCLQELNTNFRQIIFPEALRCMLKGESTLESMLSELDSLIEQCADGVSLQGLGEALQAHLRNAAMGLDEDADAHYLDVTRVLRVQYSELIQPRNMEGSVQDTPKMSAGQMLLVAFDGMFAQLESAFGLLIDKLNSMDVPAAWRKVDVIWEARATQVHFFDSVQTRQVLEEIFFLKRLQTIRDFFRLCASFAQTLSGTCPSPTDEPPPSNGPVPLVKPMYRGSTVVSEDQMTRPIKAFTADFVRQMLMGLPTQALGLALCSALSALGTDLIAQVEAKDFGAEGKVSLDDLCKKAVEQGVQAGRISQLLLNRATVLASSYDTAWKKLDLVRRLELSIDACKVSLQRAQLHIAMFQWQHEDVLGTRSQPMTVSPPPRSIILSNMKKKLYKLSQDDAAIASVQEKLASLEGSIEQRLKWAGGANPALAPVLQDFESTITERRALVVKESQRATQVTFLCSTVLNFEGLRTRTPEALSMDAALFDLVKRCQATCSYAAQFSTSVSSLELQLLHRLSPVMELSIGAPEWLACAQKHLSQEMASQRAVQEEREQQLDSVTETLQLLVDTIKGILSNHNRLLADVKHLLRAMAKDEESALADGEEVMYEGSVRQFLCEYKAWQDNVQIVLFTVVQATGQPRSVEQVELLQEIPSTLKELKGQSQSVYNGLVGFASPLVTDRGSDCVSPTSTVQTSFAAAVRCSGVKTQPDSMSQNARKALPRNLGTPADTPPSTLLITNKSLAPSPKRTVRDPKTGRAVQERNSYAVSVWKRVKAKLEGRDVDPNRRMSVTEQVDYVIKEATNLDNLAQLYEGWTAWV</sequence>
<dbReference type="EMBL" id="CM040987">
    <property type="protein sequence ID" value="MCJ8738945.1"/>
    <property type="molecule type" value="Genomic_DNA"/>
</dbReference>
<organism evidence="1 2">
    <name type="scientific">Pangasius djambal</name>
    <dbReference type="NCBI Taxonomy" id="1691987"/>
    <lineage>
        <taxon>Eukaryota</taxon>
        <taxon>Metazoa</taxon>
        <taxon>Chordata</taxon>
        <taxon>Craniata</taxon>
        <taxon>Vertebrata</taxon>
        <taxon>Euteleostomi</taxon>
        <taxon>Actinopterygii</taxon>
        <taxon>Neopterygii</taxon>
        <taxon>Teleostei</taxon>
        <taxon>Ostariophysi</taxon>
        <taxon>Siluriformes</taxon>
        <taxon>Pangasiidae</taxon>
        <taxon>Pangasius</taxon>
    </lineage>
</organism>
<dbReference type="Proteomes" id="UP000830395">
    <property type="component" value="Chromosome 13"/>
</dbReference>
<protein>
    <submittedName>
        <fullName evidence="1">Uncharacterized protein</fullName>
    </submittedName>
</protein>
<evidence type="ECO:0000313" key="1">
    <source>
        <dbReference type="EMBL" id="MCJ8738945.1"/>
    </source>
</evidence>
<keyword evidence="2" id="KW-1185">Reference proteome</keyword>
<gene>
    <name evidence="1" type="ORF">PDJAM_G00041570</name>
</gene>
<reference evidence="1" key="1">
    <citation type="submission" date="2020-02" db="EMBL/GenBank/DDBJ databases">
        <title>Genome sequencing of the panga catfish, Pangasius djambal.</title>
        <authorList>
            <person name="Wen M."/>
            <person name="Zahm M."/>
            <person name="Roques C."/>
            <person name="Cabau C."/>
            <person name="Klopp C."/>
            <person name="Donnadieu C."/>
            <person name="Jouanno E."/>
            <person name="Avarre J.-C."/>
            <person name="Campet M."/>
            <person name="Ha T."/>
            <person name="Dugue R."/>
            <person name="Lampietro C."/>
            <person name="Louis A."/>
            <person name="Herpin A."/>
            <person name="Echchiki A."/>
            <person name="Berthelot C."/>
            <person name="Parey E."/>
            <person name="Roest-Crollius H."/>
            <person name="Braasch I."/>
            <person name="Postlethwait J.H."/>
            <person name="Bobe J."/>
            <person name="Montfort J."/>
            <person name="Bouchez O."/>
            <person name="Begum T."/>
            <person name="Schartl M."/>
            <person name="Gustiano R."/>
            <person name="Guiguen Y."/>
        </authorList>
    </citation>
    <scope>NUCLEOTIDE SEQUENCE</scope>
    <source>
        <strain evidence="1">Pdj_M5554</strain>
    </source>
</reference>
<evidence type="ECO:0000313" key="2">
    <source>
        <dbReference type="Proteomes" id="UP000830395"/>
    </source>
</evidence>
<proteinExistence type="predicted"/>